<dbReference type="Gene3D" id="2.120.10.10">
    <property type="match status" value="1"/>
</dbReference>
<evidence type="ECO:0000259" key="1">
    <source>
        <dbReference type="Pfam" id="PF06452"/>
    </source>
</evidence>
<dbReference type="SUPFAM" id="SSF49344">
    <property type="entry name" value="CBD9-like"/>
    <property type="match status" value="1"/>
</dbReference>
<dbReference type="EMBL" id="AP023322">
    <property type="protein sequence ID" value="BCI64840.1"/>
    <property type="molecule type" value="Genomic_DNA"/>
</dbReference>
<dbReference type="Pfam" id="PF06452">
    <property type="entry name" value="CBM9_1"/>
    <property type="match status" value="1"/>
</dbReference>
<reference evidence="4" key="1">
    <citation type="submission" date="2020-07" db="EMBL/GenBank/DDBJ databases">
        <title>Complete genome sequencing of Coprobacter sp. strain 2CBH44.</title>
        <authorList>
            <person name="Sakamoto M."/>
            <person name="Murakami T."/>
            <person name="Mori H."/>
        </authorList>
    </citation>
    <scope>NUCLEOTIDE SEQUENCE [LARGE SCALE GENOMIC DNA]</scope>
    <source>
        <strain evidence="4">2CBH44</strain>
    </source>
</reference>
<evidence type="ECO:0000313" key="4">
    <source>
        <dbReference type="Proteomes" id="UP000594042"/>
    </source>
</evidence>
<protein>
    <recommendedName>
        <fullName evidence="5">Sialidase domain-containing protein</fullName>
    </recommendedName>
</protein>
<dbReference type="SUPFAM" id="SSF50939">
    <property type="entry name" value="Sialidases"/>
    <property type="match status" value="1"/>
</dbReference>
<dbReference type="InterPro" id="IPR011040">
    <property type="entry name" value="Sialidase"/>
</dbReference>
<name>A0A7G1HYS4_9BACT</name>
<evidence type="ECO:0008006" key="5">
    <source>
        <dbReference type="Google" id="ProtNLM"/>
    </source>
</evidence>
<dbReference type="Proteomes" id="UP000594042">
    <property type="component" value="Chromosome"/>
</dbReference>
<dbReference type="InterPro" id="IPR010502">
    <property type="entry name" value="Carb-bd_dom_fam9"/>
</dbReference>
<sequence>MNKKMNVHINFKTSILIMFLLAAYNIYAVSKDPYSGSRIFWDTDSELTLFPSGNYARIIQLQDGRIMAAAESGGGISVCYSSNYGKTWTSPELIVRQQSLIPYAVPDLIQLTDGTILVGFNPRPSSPYSENRKFGIRTMISHDNGKNWEGPIFIFDAQYISDNGCWEPSFLELPSGELHCYFANENDFTLSNEQCISMCRSFDKGKTWSDPVRISFRPGSRDGMPVPIITDNGEIAVIIEDNGWPGYSGFRATTVRCPLSDNWNSVIGADSPNRNIIFANTNDKKYKSAAPYLRKLQSGETIASWQGDYGDRKGVGESQYDMFVAVGDKDAKNFKAISAPFNLSLSQHSLWNSIAVVGDGSVIALGSIGDPNTGNAIKMIKGYPKTYFEADFGTPVLDGSASGDTWTYKNAQQVFMGNVTKNKTTADFLYDNKYLYFTARVIDRDIYTDKVDNDGIFLSLDLENACDTYPQKGMFQFFLDVNGNVTMKYGDNNNWHDADNTEDITYIVNTKSFYYDMEIAIPWKLLGYETAPVQNQMRVNLEIRNRKDGAVEKEIIPETLAKQSWSWMEFRLNKTESGIQTPLSDNQNIIAYTEHGTLNIKSNTDISGISVYASNGALLHQTQSYGNSYQIPLSYSGNGILKIKLANGNTVSKKILFP</sequence>
<evidence type="ECO:0000313" key="3">
    <source>
        <dbReference type="EMBL" id="BCI64840.1"/>
    </source>
</evidence>
<feature type="domain" description="Sialidase" evidence="2">
    <location>
        <begin position="79"/>
        <end position="216"/>
    </location>
</feature>
<feature type="domain" description="Carbohydrate-binding" evidence="1">
    <location>
        <begin position="406"/>
        <end position="556"/>
    </location>
</feature>
<dbReference type="Gene3D" id="2.60.40.1190">
    <property type="match status" value="1"/>
</dbReference>
<keyword evidence="4" id="KW-1185">Reference proteome</keyword>
<dbReference type="KEGG" id="copr:Cop2CBH44_31930"/>
<dbReference type="PANTHER" id="PTHR38792">
    <property type="entry name" value="BNR/ASP-BOX REPEAT DOMAIN PROTEIN (AFU_ORTHOLOGUE AFUA_7G06430)-RELATED"/>
    <property type="match status" value="1"/>
</dbReference>
<dbReference type="Pfam" id="PF13088">
    <property type="entry name" value="BNR_2"/>
    <property type="match status" value="1"/>
</dbReference>
<dbReference type="GO" id="GO:0030246">
    <property type="term" value="F:carbohydrate binding"/>
    <property type="evidence" value="ECO:0007669"/>
    <property type="project" value="InterPro"/>
</dbReference>
<proteinExistence type="predicted"/>
<accession>A0A7G1HYS4</accession>
<dbReference type="PANTHER" id="PTHR38792:SF3">
    <property type="entry name" value="BNR_ASP-BOX REPEAT DOMAIN PROTEIN (AFU_ORTHOLOGUE AFUA_7G06430)-RELATED"/>
    <property type="match status" value="1"/>
</dbReference>
<dbReference type="InterPro" id="IPR036278">
    <property type="entry name" value="Sialidase_sf"/>
</dbReference>
<dbReference type="GO" id="GO:0004553">
    <property type="term" value="F:hydrolase activity, hydrolyzing O-glycosyl compounds"/>
    <property type="evidence" value="ECO:0007669"/>
    <property type="project" value="InterPro"/>
</dbReference>
<evidence type="ECO:0000259" key="2">
    <source>
        <dbReference type="Pfam" id="PF13088"/>
    </source>
</evidence>
<organism evidence="3 4">
    <name type="scientific">Coprobacter secundus subsp. similis</name>
    <dbReference type="NCBI Taxonomy" id="2751153"/>
    <lineage>
        <taxon>Bacteria</taxon>
        <taxon>Pseudomonadati</taxon>
        <taxon>Bacteroidota</taxon>
        <taxon>Bacteroidia</taxon>
        <taxon>Bacteroidales</taxon>
        <taxon>Barnesiellaceae</taxon>
        <taxon>Coprobacter</taxon>
    </lineage>
</organism>
<gene>
    <name evidence="3" type="ORF">Cop2CBH44_31930</name>
</gene>
<dbReference type="AlphaFoldDB" id="A0A7G1HYS4"/>
<dbReference type="GO" id="GO:0016052">
    <property type="term" value="P:carbohydrate catabolic process"/>
    <property type="evidence" value="ECO:0007669"/>
    <property type="project" value="InterPro"/>
</dbReference>
<dbReference type="CDD" id="cd15482">
    <property type="entry name" value="Sialidase_non-viral"/>
    <property type="match status" value="1"/>
</dbReference>